<sequence length="97" mass="10337">MKCSGHKPEDHGMIASTDYSMHQAEEFTLLPCPHCQQAGQDTASSIAMLEKSPDGVDAEMALLRNILIYGGNGKTPATRATCASSTARDTLPEAISR</sequence>
<dbReference type="Proteomes" id="UP001279410">
    <property type="component" value="Unassembled WGS sequence"/>
</dbReference>
<reference evidence="2" key="1">
    <citation type="submission" date="2022-08" db="EMBL/GenBank/DDBJ databases">
        <title>Genome sequencing of akame (Lates japonicus).</title>
        <authorList>
            <person name="Hashiguchi Y."/>
            <person name="Takahashi H."/>
        </authorList>
    </citation>
    <scope>NUCLEOTIDE SEQUENCE</scope>
    <source>
        <strain evidence="2">Kochi</strain>
    </source>
</reference>
<dbReference type="EMBL" id="BRZM01000098">
    <property type="protein sequence ID" value="GLD66848.1"/>
    <property type="molecule type" value="Genomic_DNA"/>
</dbReference>
<evidence type="ECO:0000313" key="2">
    <source>
        <dbReference type="EMBL" id="GLD66848.1"/>
    </source>
</evidence>
<proteinExistence type="predicted"/>
<evidence type="ECO:0000313" key="3">
    <source>
        <dbReference type="Proteomes" id="UP001279410"/>
    </source>
</evidence>
<gene>
    <name evidence="2" type="ORF">AKAME5_001822200</name>
</gene>
<accession>A0AAD3N6W1</accession>
<feature type="compositionally biased region" description="Low complexity" evidence="1">
    <location>
        <begin position="78"/>
        <end position="88"/>
    </location>
</feature>
<keyword evidence="3" id="KW-1185">Reference proteome</keyword>
<organism evidence="2 3">
    <name type="scientific">Lates japonicus</name>
    <name type="common">Japanese lates</name>
    <dbReference type="NCBI Taxonomy" id="270547"/>
    <lineage>
        <taxon>Eukaryota</taxon>
        <taxon>Metazoa</taxon>
        <taxon>Chordata</taxon>
        <taxon>Craniata</taxon>
        <taxon>Vertebrata</taxon>
        <taxon>Euteleostomi</taxon>
        <taxon>Actinopterygii</taxon>
        <taxon>Neopterygii</taxon>
        <taxon>Teleostei</taxon>
        <taxon>Neoteleostei</taxon>
        <taxon>Acanthomorphata</taxon>
        <taxon>Carangaria</taxon>
        <taxon>Carangaria incertae sedis</taxon>
        <taxon>Centropomidae</taxon>
        <taxon>Lates</taxon>
    </lineage>
</organism>
<comment type="caution">
    <text evidence="2">The sequence shown here is derived from an EMBL/GenBank/DDBJ whole genome shotgun (WGS) entry which is preliminary data.</text>
</comment>
<evidence type="ECO:0000256" key="1">
    <source>
        <dbReference type="SAM" id="MobiDB-lite"/>
    </source>
</evidence>
<name>A0AAD3N6W1_LATJO</name>
<feature type="region of interest" description="Disordered" evidence="1">
    <location>
        <begin position="78"/>
        <end position="97"/>
    </location>
</feature>
<protein>
    <submittedName>
        <fullName evidence="2">Cell surface hyaluronidase-like protein</fullName>
    </submittedName>
</protein>
<dbReference type="AlphaFoldDB" id="A0AAD3N6W1"/>